<reference evidence="2" key="2">
    <citation type="submission" date="2016-06" db="UniProtKB">
        <authorList>
            <consortium name="WormBaseParasite"/>
        </authorList>
    </citation>
    <scope>IDENTIFICATION</scope>
</reference>
<evidence type="ECO:0000313" key="1">
    <source>
        <dbReference type="Proteomes" id="UP000050741"/>
    </source>
</evidence>
<reference evidence="1" key="1">
    <citation type="submission" date="2014-05" db="EMBL/GenBank/DDBJ databases">
        <title>The genome and life-stage specific transcriptomes of Globodera pallida elucidate key aspects of plant parasitism by a cyst nematode.</title>
        <authorList>
            <person name="Cotton J.A."/>
            <person name="Lilley C.J."/>
            <person name="Jones L.M."/>
            <person name="Kikuchi T."/>
            <person name="Reid A.J."/>
            <person name="Thorpe P."/>
            <person name="Tsai I.J."/>
            <person name="Beasley H."/>
            <person name="Blok V."/>
            <person name="Cock P.J.A."/>
            <person name="Van den Akker S.E."/>
            <person name="Holroyd N."/>
            <person name="Hunt M."/>
            <person name="Mantelin S."/>
            <person name="Naghra H."/>
            <person name="Pain A."/>
            <person name="Palomares-Rius J.E."/>
            <person name="Zarowiecki M."/>
            <person name="Berriman M."/>
            <person name="Jones J.T."/>
            <person name="Urwin P.E."/>
        </authorList>
    </citation>
    <scope>NUCLEOTIDE SEQUENCE [LARGE SCALE GENOMIC DNA]</scope>
    <source>
        <strain evidence="1">Lindley</strain>
    </source>
</reference>
<dbReference type="Gene3D" id="3.40.50.2300">
    <property type="match status" value="2"/>
</dbReference>
<dbReference type="WBParaSite" id="GPLIN_001238400">
    <property type="protein sequence ID" value="GPLIN_001238400"/>
    <property type="gene ID" value="GPLIN_001238400"/>
</dbReference>
<organism evidence="1 2">
    <name type="scientific">Globodera pallida</name>
    <name type="common">Potato cyst nematode worm</name>
    <name type="synonym">Heterodera pallida</name>
    <dbReference type="NCBI Taxonomy" id="36090"/>
    <lineage>
        <taxon>Eukaryota</taxon>
        <taxon>Metazoa</taxon>
        <taxon>Ecdysozoa</taxon>
        <taxon>Nematoda</taxon>
        <taxon>Chromadorea</taxon>
        <taxon>Rhabditida</taxon>
        <taxon>Tylenchina</taxon>
        <taxon>Tylenchomorpha</taxon>
        <taxon>Tylenchoidea</taxon>
        <taxon>Heteroderidae</taxon>
        <taxon>Heteroderinae</taxon>
        <taxon>Globodera</taxon>
    </lineage>
</organism>
<dbReference type="AlphaFoldDB" id="A0A183CHM8"/>
<protein>
    <submittedName>
        <fullName evidence="2">EIF3_p135 domain-containing protein</fullName>
    </submittedName>
</protein>
<proteinExistence type="predicted"/>
<dbReference type="Proteomes" id="UP000050741">
    <property type="component" value="Unassembled WGS sequence"/>
</dbReference>
<sequence>MDNLAAEREKLLSAAIEILKLFGISIVDYGEGYAYTPMLQEQLRVEGISTAEVVAIDHPMLPAILSASDSKIIVSLASHRIVRNARLGELSALTELQKLWIGLDTEMEGGVDEEDGEENALDFLPDDSESRQNAKLQFLTIRRRRRQLNEFSSYFLRVLQSNHAHYTLLRAYAQQVFGCEETVVKGKNCSDGLLSAERMAKLHRSSNTAEAAILLTYALARAAEKVQSKQELTEKCAKHPSFADCHDAIRAALLNISPSDRLTNSGTRVPPGFAKQLGEMRFFETPEGVVQLVGIGIEAIVTQREGRDGDNLLLEYRTDPQQRIVEKFVVPQKLRQFRSRCRPFRAYCGDRCDLATRRRADQTFLSIPQHYPFFIAAMFDLKGPNCGANVGAAKSGGSRQISLPLAFVHAVN</sequence>
<keyword evidence="1" id="KW-1185">Reference proteome</keyword>
<name>A0A183CHM8_GLOPA</name>
<accession>A0A183CHM8</accession>
<evidence type="ECO:0000313" key="2">
    <source>
        <dbReference type="WBParaSite" id="GPLIN_001238400"/>
    </source>
</evidence>